<dbReference type="PANTHER" id="PTHR24264">
    <property type="entry name" value="TRYPSIN-RELATED"/>
    <property type="match status" value="1"/>
</dbReference>
<dbReference type="PANTHER" id="PTHR24264:SF65">
    <property type="entry name" value="SRCR DOMAIN-CONTAINING PROTEIN"/>
    <property type="match status" value="1"/>
</dbReference>
<keyword evidence="3" id="KW-0645">Protease</keyword>
<evidence type="ECO:0000259" key="10">
    <source>
        <dbReference type="PROSITE" id="PS50240"/>
    </source>
</evidence>
<evidence type="ECO:0000313" key="12">
    <source>
        <dbReference type="EnsemblMetazoa" id="CPIJ016461-PA"/>
    </source>
</evidence>
<dbReference type="HOGENOM" id="CLU_726190_0_0_1"/>
<dbReference type="Proteomes" id="UP000002320">
    <property type="component" value="Unassembled WGS sequence"/>
</dbReference>
<feature type="domain" description="Peptidase S1" evidence="10">
    <location>
        <begin position="42"/>
        <end position="291"/>
    </location>
</feature>
<dbReference type="OrthoDB" id="238681at2759"/>
<dbReference type="VEuPathDB" id="VectorBase:CQUJHB014625"/>
<dbReference type="CDD" id="cd00190">
    <property type="entry name" value="Tryp_SPc"/>
    <property type="match status" value="1"/>
</dbReference>
<dbReference type="InterPro" id="IPR009003">
    <property type="entry name" value="Peptidase_S1_PA"/>
</dbReference>
<dbReference type="eggNOG" id="KOG3627">
    <property type="taxonomic scope" value="Eukaryota"/>
</dbReference>
<evidence type="ECO:0000256" key="1">
    <source>
        <dbReference type="ARBA" id="ARBA00004613"/>
    </source>
</evidence>
<dbReference type="GO" id="GO:0006508">
    <property type="term" value="P:proteolysis"/>
    <property type="evidence" value="ECO:0007669"/>
    <property type="project" value="UniProtKB-KW"/>
</dbReference>
<keyword evidence="5" id="KW-0378">Hydrolase</keyword>
<evidence type="ECO:0000256" key="6">
    <source>
        <dbReference type="ARBA" id="ARBA00022825"/>
    </source>
</evidence>
<evidence type="ECO:0000256" key="4">
    <source>
        <dbReference type="ARBA" id="ARBA00022729"/>
    </source>
</evidence>
<keyword evidence="8" id="KW-0325">Glycoprotein</keyword>
<dbReference type="InParanoid" id="B0XBM9"/>
<comment type="similarity">
    <text evidence="9">Belongs to the peptidase S1 family. CLIP subfamily.</text>
</comment>
<keyword evidence="4" id="KW-0732">Signal</keyword>
<protein>
    <recommendedName>
        <fullName evidence="10">Peptidase S1 domain-containing protein</fullName>
    </recommendedName>
</protein>
<keyword evidence="2" id="KW-0964">Secreted</keyword>
<reference evidence="12" key="2">
    <citation type="submission" date="2021-02" db="UniProtKB">
        <authorList>
            <consortium name="EnsemblMetazoa"/>
        </authorList>
    </citation>
    <scope>IDENTIFICATION</scope>
    <source>
        <strain evidence="12">JHB</strain>
    </source>
</reference>
<dbReference type="SMART" id="SM00020">
    <property type="entry name" value="Tryp_SPc"/>
    <property type="match status" value="1"/>
</dbReference>
<dbReference type="SUPFAM" id="SSF50494">
    <property type="entry name" value="Trypsin-like serine proteases"/>
    <property type="match status" value="1"/>
</dbReference>
<keyword evidence="13" id="KW-1185">Reference proteome</keyword>
<comment type="subcellular location">
    <subcellularLocation>
        <location evidence="1">Secreted</location>
    </subcellularLocation>
</comment>
<dbReference type="STRING" id="7176.B0XBM9"/>
<dbReference type="PROSITE" id="PS50240">
    <property type="entry name" value="TRYPSIN_DOM"/>
    <property type="match status" value="1"/>
</dbReference>
<keyword evidence="7" id="KW-1015">Disulfide bond</keyword>
<dbReference type="VEuPathDB" id="VectorBase:CPIJ016461"/>
<evidence type="ECO:0000256" key="5">
    <source>
        <dbReference type="ARBA" id="ARBA00022801"/>
    </source>
</evidence>
<accession>B0XBM9</accession>
<reference evidence="11" key="1">
    <citation type="submission" date="2007-03" db="EMBL/GenBank/DDBJ databases">
        <title>Annotation of Culex pipiens quinquefasciatus.</title>
        <authorList>
            <consortium name="The Broad Institute Genome Sequencing Platform"/>
            <person name="Atkinson P.W."/>
            <person name="Hemingway J."/>
            <person name="Christensen B.M."/>
            <person name="Higgs S."/>
            <person name="Kodira C."/>
            <person name="Hannick L."/>
            <person name="Megy K."/>
            <person name="O'Leary S."/>
            <person name="Pearson M."/>
            <person name="Haas B.J."/>
            <person name="Mauceli E."/>
            <person name="Wortman J.R."/>
            <person name="Lee N.H."/>
            <person name="Guigo R."/>
            <person name="Stanke M."/>
            <person name="Alvarado L."/>
            <person name="Amedeo P."/>
            <person name="Antoine C.H."/>
            <person name="Arensburger P."/>
            <person name="Bidwell S.L."/>
            <person name="Crawford M."/>
            <person name="Camaro F."/>
            <person name="Devon K."/>
            <person name="Engels R."/>
            <person name="Hammond M."/>
            <person name="Howarth C."/>
            <person name="Koehrsen M."/>
            <person name="Lawson D."/>
            <person name="Montgomery P."/>
            <person name="Nene V."/>
            <person name="Nusbaum C."/>
            <person name="Puiu D."/>
            <person name="Romero-Severson J."/>
            <person name="Severson D.W."/>
            <person name="Shumway M."/>
            <person name="Sisk P."/>
            <person name="Stolte C."/>
            <person name="Zeng Q."/>
            <person name="Eisenstadt E."/>
            <person name="Fraser-Liggett C."/>
            <person name="Strausberg R."/>
            <person name="Galagan J."/>
            <person name="Birren B."/>
            <person name="Collins F.H."/>
        </authorList>
    </citation>
    <scope>NUCLEOTIDE SEQUENCE [LARGE SCALE GENOMIC DNA]</scope>
    <source>
        <strain evidence="11">JHB</strain>
    </source>
</reference>
<dbReference type="InterPro" id="IPR043504">
    <property type="entry name" value="Peptidase_S1_PA_chymotrypsin"/>
</dbReference>
<dbReference type="InterPro" id="IPR001254">
    <property type="entry name" value="Trypsin_dom"/>
</dbReference>
<dbReference type="Gene3D" id="2.40.10.10">
    <property type="entry name" value="Trypsin-like serine proteases"/>
    <property type="match status" value="1"/>
</dbReference>
<evidence type="ECO:0000256" key="7">
    <source>
        <dbReference type="ARBA" id="ARBA00023157"/>
    </source>
</evidence>
<dbReference type="Pfam" id="PF00089">
    <property type="entry name" value="Trypsin"/>
    <property type="match status" value="1"/>
</dbReference>
<evidence type="ECO:0000256" key="8">
    <source>
        <dbReference type="ARBA" id="ARBA00023180"/>
    </source>
</evidence>
<dbReference type="InterPro" id="IPR050127">
    <property type="entry name" value="Serine_Proteases_S1"/>
</dbReference>
<evidence type="ECO:0000256" key="2">
    <source>
        <dbReference type="ARBA" id="ARBA00022525"/>
    </source>
</evidence>
<evidence type="ECO:0000256" key="9">
    <source>
        <dbReference type="ARBA" id="ARBA00024195"/>
    </source>
</evidence>
<dbReference type="FunFam" id="2.40.10.10:FF:000054">
    <property type="entry name" value="Complement C1r subcomponent"/>
    <property type="match status" value="1"/>
</dbReference>
<sequence>MRGRHQPPKGGSALGVLAKSLQCQPDKAPPCGVPRKEIIGLIVGGKTADAKEHPWHSALFHWSGSGWEYNCGGTLINQLLVVTARHCTLDNGVGRQVPLGELLVMLGLQELDDDTLHSQKYSVSAIHTLAGKQLDNFRNDIALIELNTTVQFTEYILPACLVNQDVAVNETGTVVGFGSTENKTISRTLRVLKMPVMNPVTCLRRHNEFVHLIDERQFCAGHTDGRAVCNGDSGGGFVLPRNGTIQLAGIVSFTAARGTFDYSCKEDGYADKSALMSVLQLDTAGRRRFRWHGAPRDTQFDGTAQGVDTKAPKPRLRFQILIFTSKIGSSLEDRPPGTRPPDPDARLAGHNLRQQSDHFCQSDCRTHSVIAMRILENITQK</sequence>
<dbReference type="PRINTS" id="PR00722">
    <property type="entry name" value="CHYMOTRYPSIN"/>
</dbReference>
<keyword evidence="6" id="KW-0720">Serine protease</keyword>
<dbReference type="GO" id="GO:0005615">
    <property type="term" value="C:extracellular space"/>
    <property type="evidence" value="ECO:0007669"/>
    <property type="project" value="TreeGrafter"/>
</dbReference>
<evidence type="ECO:0000313" key="11">
    <source>
        <dbReference type="EMBL" id="EDS44378.1"/>
    </source>
</evidence>
<name>B0XBM9_CULQU</name>
<dbReference type="KEGG" id="cqu:CpipJ_CPIJ016461"/>
<dbReference type="EMBL" id="DS232643">
    <property type="protein sequence ID" value="EDS44378.1"/>
    <property type="molecule type" value="Genomic_DNA"/>
</dbReference>
<dbReference type="GO" id="GO:0004252">
    <property type="term" value="F:serine-type endopeptidase activity"/>
    <property type="evidence" value="ECO:0007669"/>
    <property type="project" value="InterPro"/>
</dbReference>
<organism>
    <name type="scientific">Culex quinquefasciatus</name>
    <name type="common">Southern house mosquito</name>
    <name type="synonym">Culex pungens</name>
    <dbReference type="NCBI Taxonomy" id="7176"/>
    <lineage>
        <taxon>Eukaryota</taxon>
        <taxon>Metazoa</taxon>
        <taxon>Ecdysozoa</taxon>
        <taxon>Arthropoda</taxon>
        <taxon>Hexapoda</taxon>
        <taxon>Insecta</taxon>
        <taxon>Pterygota</taxon>
        <taxon>Neoptera</taxon>
        <taxon>Endopterygota</taxon>
        <taxon>Diptera</taxon>
        <taxon>Nematocera</taxon>
        <taxon>Culicoidea</taxon>
        <taxon>Culicidae</taxon>
        <taxon>Culicinae</taxon>
        <taxon>Culicini</taxon>
        <taxon>Culex</taxon>
        <taxon>Culex</taxon>
    </lineage>
</organism>
<evidence type="ECO:0000256" key="3">
    <source>
        <dbReference type="ARBA" id="ARBA00022670"/>
    </source>
</evidence>
<proteinExistence type="inferred from homology"/>
<dbReference type="AlphaFoldDB" id="B0XBM9"/>
<evidence type="ECO:0000313" key="13">
    <source>
        <dbReference type="Proteomes" id="UP000002320"/>
    </source>
</evidence>
<dbReference type="InterPro" id="IPR001314">
    <property type="entry name" value="Peptidase_S1A"/>
</dbReference>
<gene>
    <name evidence="12" type="primary">6050441</name>
    <name evidence="11" type="ORF">CpipJ_CPIJ016461</name>
</gene>
<dbReference type="EnsemblMetazoa" id="CPIJ016461-RA">
    <property type="protein sequence ID" value="CPIJ016461-PA"/>
    <property type="gene ID" value="CPIJ016461"/>
</dbReference>